<proteinExistence type="predicted"/>
<keyword evidence="3" id="KW-1185">Reference proteome</keyword>
<protein>
    <recommendedName>
        <fullName evidence="4">CU044_5270 family protein</fullName>
    </recommendedName>
</protein>
<dbReference type="RefSeq" id="WP_116177106.1">
    <property type="nucleotide sequence ID" value="NZ_CP144375.1"/>
</dbReference>
<dbReference type="OrthoDB" id="3387554at2"/>
<dbReference type="EMBL" id="QUNO01000009">
    <property type="protein sequence ID" value="REH43666.1"/>
    <property type="molecule type" value="Genomic_DNA"/>
</dbReference>
<comment type="caution">
    <text evidence="2">The sequence shown here is derived from an EMBL/GenBank/DDBJ whole genome shotgun (WGS) entry which is preliminary data.</text>
</comment>
<name>A0A3E0HF31_9PSEU</name>
<evidence type="ECO:0000256" key="1">
    <source>
        <dbReference type="SAM" id="MobiDB-lite"/>
    </source>
</evidence>
<organism evidence="2 3">
    <name type="scientific">Kutzneria buriramensis</name>
    <dbReference type="NCBI Taxonomy" id="1045776"/>
    <lineage>
        <taxon>Bacteria</taxon>
        <taxon>Bacillati</taxon>
        <taxon>Actinomycetota</taxon>
        <taxon>Actinomycetes</taxon>
        <taxon>Pseudonocardiales</taxon>
        <taxon>Pseudonocardiaceae</taxon>
        <taxon>Kutzneria</taxon>
    </lineage>
</organism>
<gene>
    <name evidence="2" type="ORF">BCF44_109209</name>
</gene>
<evidence type="ECO:0000313" key="3">
    <source>
        <dbReference type="Proteomes" id="UP000256269"/>
    </source>
</evidence>
<dbReference type="AlphaFoldDB" id="A0A3E0HF31"/>
<feature type="region of interest" description="Disordered" evidence="1">
    <location>
        <begin position="178"/>
        <end position="208"/>
    </location>
</feature>
<dbReference type="Proteomes" id="UP000256269">
    <property type="component" value="Unassembled WGS sequence"/>
</dbReference>
<reference evidence="2 3" key="1">
    <citation type="submission" date="2018-08" db="EMBL/GenBank/DDBJ databases">
        <title>Genomic Encyclopedia of Archaeal and Bacterial Type Strains, Phase II (KMG-II): from individual species to whole genera.</title>
        <authorList>
            <person name="Goeker M."/>
        </authorList>
    </citation>
    <scope>NUCLEOTIDE SEQUENCE [LARGE SCALE GENOMIC DNA]</scope>
    <source>
        <strain evidence="2 3">DSM 45791</strain>
    </source>
</reference>
<dbReference type="InterPro" id="IPR047789">
    <property type="entry name" value="CU044_5270-like"/>
</dbReference>
<dbReference type="NCBIfam" id="NF038083">
    <property type="entry name" value="CU044_5270_fam"/>
    <property type="match status" value="1"/>
</dbReference>
<evidence type="ECO:0000313" key="2">
    <source>
        <dbReference type="EMBL" id="REH43666.1"/>
    </source>
</evidence>
<sequence length="370" mass="39608">MTGDRLDQALDLLHQAERTAEPDLAAIRAKVLAAADRPSRQMAGAAVRRRRWLAGAAGRQRPVLWLAGAAALVLLVGSQVVSPSAPPATRSSTVAPGPVPRISLASATEFLNGAADLQVHAVDQPLMPGQYRYVATHSYDSVSQQLDLSGGYSYLVEHRQQVWIPADPTRQWVMRRETPPTTPKWLGGSIPESQASPPTPTKTDSGEWRADCGAFFPSLDGKRPCEDPTDSGSAAFYQQLPRDPTQLVAFMAARTRGHGSTPLAEFRYATNVLLDGVMPAELRASWYRAMAMIPGVAITADQATVDGRAGVAIGLSDAEEHDDVIIDGGSGEFLGLRQLVGEHSQDFPWLRPGTLIESSSVSTKIVNGVG</sequence>
<evidence type="ECO:0008006" key="4">
    <source>
        <dbReference type="Google" id="ProtNLM"/>
    </source>
</evidence>
<accession>A0A3E0HF31</accession>